<reference evidence="4" key="1">
    <citation type="journal article" date="2019" name="Int. J. Syst. Evol. Microbiol.">
        <title>The Global Catalogue of Microorganisms (GCM) 10K type strain sequencing project: providing services to taxonomists for standard genome sequencing and annotation.</title>
        <authorList>
            <consortium name="The Broad Institute Genomics Platform"/>
            <consortium name="The Broad Institute Genome Sequencing Center for Infectious Disease"/>
            <person name="Wu L."/>
            <person name="Ma J."/>
        </authorList>
    </citation>
    <scope>NUCLEOTIDE SEQUENCE [LARGE SCALE GENOMIC DNA]</scope>
    <source>
        <strain evidence="4">JCM 16544</strain>
    </source>
</reference>
<dbReference type="CDD" id="cd01097">
    <property type="entry name" value="Tetrahydromethanopterin_reductase"/>
    <property type="match status" value="1"/>
</dbReference>
<name>A0ABP7AN40_9MICO</name>
<dbReference type="Proteomes" id="UP001501697">
    <property type="component" value="Unassembled WGS sequence"/>
</dbReference>
<feature type="domain" description="Luciferase-like" evidence="2">
    <location>
        <begin position="13"/>
        <end position="233"/>
    </location>
</feature>
<sequence length="286" mass="30663">MDYGHDIEFGSFITPTAADPAATVALAVASERAGLDLVTFQDHPYQPRFLDTWTLMSFVAARTERVRIAPNVLNLPLRPPAVVARAAASLDLLSAGRFDLALGAGAFWDAIAAMGGTRLEPGEAVTALGEAIVLIRELWDVDTRGGVFTDGEHHRVRGAKRGPAPAHPIPIVLGAYKPRMLALTGRVADGWLPSLSHLQPGDLARGNARIDAAAEKAGRPSSDVRRLLNIAPLDRSVDAFADQLVALAREDGVSSFILASDDETELRRFGEEVAPLARERVAAERR</sequence>
<evidence type="ECO:0000313" key="4">
    <source>
        <dbReference type="Proteomes" id="UP001501697"/>
    </source>
</evidence>
<dbReference type="RefSeq" id="WP_344737887.1">
    <property type="nucleotide sequence ID" value="NZ_BAAAYU010000005.1"/>
</dbReference>
<dbReference type="Gene3D" id="3.20.20.30">
    <property type="entry name" value="Luciferase-like domain"/>
    <property type="match status" value="1"/>
</dbReference>
<protein>
    <submittedName>
        <fullName evidence="3">LLM class flavin-dependent oxidoreductase</fullName>
    </submittedName>
</protein>
<evidence type="ECO:0000256" key="1">
    <source>
        <dbReference type="ARBA" id="ARBA00023002"/>
    </source>
</evidence>
<dbReference type="PANTHER" id="PTHR43244">
    <property type="match status" value="1"/>
</dbReference>
<dbReference type="Pfam" id="PF00296">
    <property type="entry name" value="Bac_luciferase"/>
    <property type="match status" value="1"/>
</dbReference>
<evidence type="ECO:0000313" key="3">
    <source>
        <dbReference type="EMBL" id="GAA3635874.1"/>
    </source>
</evidence>
<dbReference type="InterPro" id="IPR050564">
    <property type="entry name" value="F420-G6PD/mer"/>
</dbReference>
<dbReference type="InterPro" id="IPR011251">
    <property type="entry name" value="Luciferase-like_dom"/>
</dbReference>
<gene>
    <name evidence="3" type="ORF">GCM10022200_18990</name>
</gene>
<dbReference type="SUPFAM" id="SSF51679">
    <property type="entry name" value="Bacterial luciferase-like"/>
    <property type="match status" value="1"/>
</dbReference>
<dbReference type="InterPro" id="IPR036661">
    <property type="entry name" value="Luciferase-like_sf"/>
</dbReference>
<organism evidence="3 4">
    <name type="scientific">Microbacterium awajiense</name>
    <dbReference type="NCBI Taxonomy" id="415214"/>
    <lineage>
        <taxon>Bacteria</taxon>
        <taxon>Bacillati</taxon>
        <taxon>Actinomycetota</taxon>
        <taxon>Actinomycetes</taxon>
        <taxon>Micrococcales</taxon>
        <taxon>Microbacteriaceae</taxon>
        <taxon>Microbacterium</taxon>
    </lineage>
</organism>
<dbReference type="PANTHER" id="PTHR43244:SF1">
    <property type="entry name" value="5,10-METHYLENETETRAHYDROMETHANOPTERIN REDUCTASE"/>
    <property type="match status" value="1"/>
</dbReference>
<dbReference type="EMBL" id="BAAAYU010000005">
    <property type="protein sequence ID" value="GAA3635874.1"/>
    <property type="molecule type" value="Genomic_DNA"/>
</dbReference>
<proteinExistence type="predicted"/>
<keyword evidence="1" id="KW-0560">Oxidoreductase</keyword>
<evidence type="ECO:0000259" key="2">
    <source>
        <dbReference type="Pfam" id="PF00296"/>
    </source>
</evidence>
<accession>A0ABP7AN40</accession>
<keyword evidence="4" id="KW-1185">Reference proteome</keyword>
<comment type="caution">
    <text evidence="3">The sequence shown here is derived from an EMBL/GenBank/DDBJ whole genome shotgun (WGS) entry which is preliminary data.</text>
</comment>